<dbReference type="Proteomes" id="UP001056778">
    <property type="component" value="Chromosome 2"/>
</dbReference>
<proteinExistence type="predicted"/>
<evidence type="ECO:0000313" key="1">
    <source>
        <dbReference type="EMBL" id="KAI4467868.1"/>
    </source>
</evidence>
<sequence>MNFTQSRAVSFPIVREISEYIQLLWVHHRGIHVPQLLEEAPIYLKEATMNAMFGYHLRQHPIMKKCHVDLIRQMATEMQLLVFFPNNHITYQGDIDHCMYFIHEGVVDVLCRDSLQVEVVVKTLIAGDSFGLIQCLHPRKGQKFTYKVRQHAIINVLQREKWIHKLVFFPASKSILDECLAAADRGTEFD</sequence>
<organism evidence="1 2">
    <name type="scientific">Holotrichia oblita</name>
    <name type="common">Chafer beetle</name>
    <dbReference type="NCBI Taxonomy" id="644536"/>
    <lineage>
        <taxon>Eukaryota</taxon>
        <taxon>Metazoa</taxon>
        <taxon>Ecdysozoa</taxon>
        <taxon>Arthropoda</taxon>
        <taxon>Hexapoda</taxon>
        <taxon>Insecta</taxon>
        <taxon>Pterygota</taxon>
        <taxon>Neoptera</taxon>
        <taxon>Endopterygota</taxon>
        <taxon>Coleoptera</taxon>
        <taxon>Polyphaga</taxon>
        <taxon>Scarabaeiformia</taxon>
        <taxon>Scarabaeidae</taxon>
        <taxon>Melolonthinae</taxon>
        <taxon>Holotrichia</taxon>
    </lineage>
</organism>
<dbReference type="EMBL" id="CM043016">
    <property type="protein sequence ID" value="KAI4467868.1"/>
    <property type="molecule type" value="Genomic_DNA"/>
</dbReference>
<protein>
    <submittedName>
        <fullName evidence="1">Cyclic nucleotide-gated cation channel subunit a</fullName>
    </submittedName>
</protein>
<reference evidence="1" key="1">
    <citation type="submission" date="2022-04" db="EMBL/GenBank/DDBJ databases">
        <title>Chromosome-scale genome assembly of Holotrichia oblita Faldermann.</title>
        <authorList>
            <person name="Rongchong L."/>
        </authorList>
    </citation>
    <scope>NUCLEOTIDE SEQUENCE</scope>
    <source>
        <strain evidence="1">81SQS9</strain>
    </source>
</reference>
<evidence type="ECO:0000313" key="2">
    <source>
        <dbReference type="Proteomes" id="UP001056778"/>
    </source>
</evidence>
<keyword evidence="2" id="KW-1185">Reference proteome</keyword>
<accession>A0ACB9TM66</accession>
<gene>
    <name evidence="1" type="ORF">MML48_2g00002908</name>
</gene>
<name>A0ACB9TM66_HOLOL</name>
<comment type="caution">
    <text evidence="1">The sequence shown here is derived from an EMBL/GenBank/DDBJ whole genome shotgun (WGS) entry which is preliminary data.</text>
</comment>